<dbReference type="AlphaFoldDB" id="G2YV47"/>
<evidence type="ECO:0000313" key="2">
    <source>
        <dbReference type="Proteomes" id="UP000008177"/>
    </source>
</evidence>
<protein>
    <submittedName>
        <fullName evidence="1">Uncharacterized protein</fullName>
    </submittedName>
</protein>
<reference evidence="2" key="1">
    <citation type="journal article" date="2011" name="PLoS Genet.">
        <title>Genomic analysis of the necrotrophic fungal pathogens Sclerotinia sclerotiorum and Botrytis cinerea.</title>
        <authorList>
            <person name="Amselem J."/>
            <person name="Cuomo C.A."/>
            <person name="van Kan J.A."/>
            <person name="Viaud M."/>
            <person name="Benito E.P."/>
            <person name="Couloux A."/>
            <person name="Coutinho P.M."/>
            <person name="de Vries R.P."/>
            <person name="Dyer P.S."/>
            <person name="Fillinger S."/>
            <person name="Fournier E."/>
            <person name="Gout L."/>
            <person name="Hahn M."/>
            <person name="Kohn L."/>
            <person name="Lapalu N."/>
            <person name="Plummer K.M."/>
            <person name="Pradier J.M."/>
            <person name="Quevillon E."/>
            <person name="Sharon A."/>
            <person name="Simon A."/>
            <person name="ten Have A."/>
            <person name="Tudzynski B."/>
            <person name="Tudzynski P."/>
            <person name="Wincker P."/>
            <person name="Andrew M."/>
            <person name="Anthouard V."/>
            <person name="Beever R.E."/>
            <person name="Beffa R."/>
            <person name="Benoit I."/>
            <person name="Bouzid O."/>
            <person name="Brault B."/>
            <person name="Chen Z."/>
            <person name="Choquer M."/>
            <person name="Collemare J."/>
            <person name="Cotton P."/>
            <person name="Danchin E.G."/>
            <person name="Da Silva C."/>
            <person name="Gautier A."/>
            <person name="Giraud C."/>
            <person name="Giraud T."/>
            <person name="Gonzalez C."/>
            <person name="Grossetete S."/>
            <person name="Guldener U."/>
            <person name="Henrissat B."/>
            <person name="Howlett B.J."/>
            <person name="Kodira C."/>
            <person name="Kretschmer M."/>
            <person name="Lappartient A."/>
            <person name="Leroch M."/>
            <person name="Levis C."/>
            <person name="Mauceli E."/>
            <person name="Neuveglise C."/>
            <person name="Oeser B."/>
            <person name="Pearson M."/>
            <person name="Poulain J."/>
            <person name="Poussereau N."/>
            <person name="Quesneville H."/>
            <person name="Rascle C."/>
            <person name="Schumacher J."/>
            <person name="Segurens B."/>
            <person name="Sexton A."/>
            <person name="Silva E."/>
            <person name="Sirven C."/>
            <person name="Soanes D.M."/>
            <person name="Talbot N.J."/>
            <person name="Templeton M."/>
            <person name="Yandava C."/>
            <person name="Yarden O."/>
            <person name="Zeng Q."/>
            <person name="Rollins J.A."/>
            <person name="Lebrun M.H."/>
            <person name="Dickman M."/>
        </authorList>
    </citation>
    <scope>NUCLEOTIDE SEQUENCE [LARGE SCALE GENOMIC DNA]</scope>
    <source>
        <strain evidence="2">T4</strain>
    </source>
</reference>
<dbReference type="Proteomes" id="UP000008177">
    <property type="component" value="Unplaced contigs"/>
</dbReference>
<sequence length="56" mass="6376">MKWEHDAMGKIFIYPTPREPNTPIRYQAKFLGTGSPRLHMSLHVTTTNTPGHQTAI</sequence>
<organism evidence="1 2">
    <name type="scientific">Botryotinia fuckeliana (strain T4)</name>
    <name type="common">Noble rot fungus</name>
    <name type="synonym">Botrytis cinerea</name>
    <dbReference type="NCBI Taxonomy" id="999810"/>
    <lineage>
        <taxon>Eukaryota</taxon>
        <taxon>Fungi</taxon>
        <taxon>Dikarya</taxon>
        <taxon>Ascomycota</taxon>
        <taxon>Pezizomycotina</taxon>
        <taxon>Leotiomycetes</taxon>
        <taxon>Helotiales</taxon>
        <taxon>Sclerotiniaceae</taxon>
        <taxon>Botrytis</taxon>
    </lineage>
</organism>
<proteinExistence type="predicted"/>
<dbReference type="EMBL" id="FQ790354">
    <property type="protein sequence ID" value="CCD55495.1"/>
    <property type="molecule type" value="Genomic_DNA"/>
</dbReference>
<dbReference type="HOGENOM" id="CLU_3013985_0_0_1"/>
<dbReference type="InParanoid" id="G2YV47"/>
<name>G2YV47_BOTF4</name>
<gene>
    <name evidence="1" type="ORF">BofuT4_uP158910.1</name>
</gene>
<accession>G2YV47</accession>
<evidence type="ECO:0000313" key="1">
    <source>
        <dbReference type="EMBL" id="CCD55495.1"/>
    </source>
</evidence>